<feature type="chain" id="PRO_5022102217" description="Extracellular membrane protein CFEM domain-containing protein" evidence="2">
    <location>
        <begin position="19"/>
        <end position="465"/>
    </location>
</feature>
<organism evidence="3 4">
    <name type="scientific">Venturia effusa</name>
    <dbReference type="NCBI Taxonomy" id="50376"/>
    <lineage>
        <taxon>Eukaryota</taxon>
        <taxon>Fungi</taxon>
        <taxon>Dikarya</taxon>
        <taxon>Ascomycota</taxon>
        <taxon>Pezizomycotina</taxon>
        <taxon>Dothideomycetes</taxon>
        <taxon>Pleosporomycetidae</taxon>
        <taxon>Venturiales</taxon>
        <taxon>Venturiaceae</taxon>
        <taxon>Venturia</taxon>
    </lineage>
</organism>
<feature type="region of interest" description="Disordered" evidence="1">
    <location>
        <begin position="329"/>
        <end position="351"/>
    </location>
</feature>
<feature type="region of interest" description="Disordered" evidence="1">
    <location>
        <begin position="278"/>
        <end position="299"/>
    </location>
</feature>
<feature type="compositionally biased region" description="Polar residues" evidence="1">
    <location>
        <begin position="234"/>
        <end position="257"/>
    </location>
</feature>
<dbReference type="Proteomes" id="UP000316270">
    <property type="component" value="Chromosome 16"/>
</dbReference>
<keyword evidence="2" id="KW-0732">Signal</keyword>
<evidence type="ECO:0000313" key="3">
    <source>
        <dbReference type="EMBL" id="QDS76972.1"/>
    </source>
</evidence>
<feature type="signal peptide" evidence="2">
    <location>
        <begin position="1"/>
        <end position="18"/>
    </location>
</feature>
<evidence type="ECO:0000313" key="4">
    <source>
        <dbReference type="Proteomes" id="UP000316270"/>
    </source>
</evidence>
<sequence>MKTVSSLYLLALLGTTSATASGPIHAKYPPTAWRGDSATFSRLTTKPPIFSHPVVLERLASPMTGHVCSPGPHQTHILSESEWLTKKSPPVAPIAVLKGTPKRWRGRPRPTKPPHIPLSERMALPSMVQDDPPMMTLKHRRPWTDTQIGTVTMTTPSKREAPSTTDPRALSDKNGCSYVVESIIIWTGSEPWTGQDLMETSAPTSFVEAYAKKCPATHFSTTITDVAVATSTAPRNTGTLSPRTPPAYTTTEPSPTYRTIPLPTLHERSDIAKEATAAKNLREPSPRRDAESSVSVVKTNTETSTITVLATKTMTHQERGRPGEAIYSSRTSTEAKSNPFQSTTRTISNASTSKTTLATSARDLVAKGPKTSTVSQGPQDRPGPRCGREVWDEAKDKGACKGGAMDCLCTDPRVRHSYANGVVDKCRILEDRNFSQMWFNSKCRKEGGAGFKDIKWKGKSTPLVD</sequence>
<proteinExistence type="predicted"/>
<reference evidence="3 4" key="1">
    <citation type="submission" date="2019-07" db="EMBL/GenBank/DDBJ databases">
        <title>Finished genome of Venturia effusa.</title>
        <authorList>
            <person name="Young C.A."/>
            <person name="Cox M.P."/>
            <person name="Ganley A.R.D."/>
            <person name="David W.J."/>
        </authorList>
    </citation>
    <scope>NUCLEOTIDE SEQUENCE [LARGE SCALE GENOMIC DNA]</scope>
    <source>
        <strain evidence="4">albino</strain>
    </source>
</reference>
<feature type="region of interest" description="Disordered" evidence="1">
    <location>
        <begin position="234"/>
        <end position="261"/>
    </location>
</feature>
<protein>
    <recommendedName>
        <fullName evidence="5">Extracellular membrane protein CFEM domain-containing protein</fullName>
    </recommendedName>
</protein>
<feature type="compositionally biased region" description="Basic and acidic residues" evidence="1">
    <location>
        <begin position="280"/>
        <end position="291"/>
    </location>
</feature>
<dbReference type="AlphaFoldDB" id="A0A517LMW0"/>
<gene>
    <name evidence="3" type="ORF">FKW77_005560</name>
</gene>
<dbReference type="EMBL" id="CP042200">
    <property type="protein sequence ID" value="QDS76972.1"/>
    <property type="molecule type" value="Genomic_DNA"/>
</dbReference>
<keyword evidence="4" id="KW-1185">Reference proteome</keyword>
<evidence type="ECO:0000256" key="2">
    <source>
        <dbReference type="SAM" id="SignalP"/>
    </source>
</evidence>
<feature type="compositionally biased region" description="Polar residues" evidence="1">
    <location>
        <begin position="329"/>
        <end position="347"/>
    </location>
</feature>
<evidence type="ECO:0008006" key="5">
    <source>
        <dbReference type="Google" id="ProtNLM"/>
    </source>
</evidence>
<name>A0A517LMW0_9PEZI</name>
<evidence type="ECO:0000256" key="1">
    <source>
        <dbReference type="SAM" id="MobiDB-lite"/>
    </source>
</evidence>
<accession>A0A517LMW0</accession>
<feature type="region of interest" description="Disordered" evidence="1">
    <location>
        <begin position="366"/>
        <end position="386"/>
    </location>
</feature>